<protein>
    <submittedName>
        <fullName evidence="1">Uncharacterized protein</fullName>
    </submittedName>
</protein>
<dbReference type="AlphaFoldDB" id="A0ABD1THI9"/>
<keyword evidence="2" id="KW-1185">Reference proteome</keyword>
<evidence type="ECO:0000313" key="2">
    <source>
        <dbReference type="Proteomes" id="UP001604336"/>
    </source>
</evidence>
<organism evidence="1 2">
    <name type="scientific">Abeliophyllum distichum</name>
    <dbReference type="NCBI Taxonomy" id="126358"/>
    <lineage>
        <taxon>Eukaryota</taxon>
        <taxon>Viridiplantae</taxon>
        <taxon>Streptophyta</taxon>
        <taxon>Embryophyta</taxon>
        <taxon>Tracheophyta</taxon>
        <taxon>Spermatophyta</taxon>
        <taxon>Magnoliopsida</taxon>
        <taxon>eudicotyledons</taxon>
        <taxon>Gunneridae</taxon>
        <taxon>Pentapetalae</taxon>
        <taxon>asterids</taxon>
        <taxon>lamiids</taxon>
        <taxon>Lamiales</taxon>
        <taxon>Oleaceae</taxon>
        <taxon>Forsythieae</taxon>
        <taxon>Abeliophyllum</taxon>
    </lineage>
</organism>
<accession>A0ABD1THI9</accession>
<dbReference type="EMBL" id="JBFOLK010000005">
    <property type="protein sequence ID" value="KAL2512109.1"/>
    <property type="molecule type" value="Genomic_DNA"/>
</dbReference>
<proteinExistence type="predicted"/>
<comment type="caution">
    <text evidence="1">The sequence shown here is derived from an EMBL/GenBank/DDBJ whole genome shotgun (WGS) entry which is preliminary data.</text>
</comment>
<dbReference type="Proteomes" id="UP001604336">
    <property type="component" value="Unassembled WGS sequence"/>
</dbReference>
<evidence type="ECO:0000313" key="1">
    <source>
        <dbReference type="EMBL" id="KAL2512109.1"/>
    </source>
</evidence>
<sequence length="127" mass="14394">MDGQIFTDIGSFTSLTSSLENLENMLEVNMVAVSTSLNRLQQSEQAPITENLSPVIMVPSFAGVYLDQTVHQFEFAEDNRMSSDELVAVNNQEEHLFLGRMSESRHFNLGRRRTHIFGWGKTPICKK</sequence>
<reference evidence="2" key="1">
    <citation type="submission" date="2024-07" db="EMBL/GenBank/DDBJ databases">
        <title>Two chromosome-level genome assemblies of Korean endemic species Abeliophyllum distichum and Forsythia ovata (Oleaceae).</title>
        <authorList>
            <person name="Jang H."/>
        </authorList>
    </citation>
    <scope>NUCLEOTIDE SEQUENCE [LARGE SCALE GENOMIC DNA]</scope>
</reference>
<name>A0ABD1THI9_9LAMI</name>
<gene>
    <name evidence="1" type="ORF">Adt_17709</name>
</gene>